<gene>
    <name evidence="2" type="ORF">D0435_15435</name>
</gene>
<dbReference type="AlphaFoldDB" id="A0A845QPP0"/>
<dbReference type="Proteomes" id="UP000446866">
    <property type="component" value="Unassembled WGS sequence"/>
</dbReference>
<keyword evidence="1" id="KW-0472">Membrane</keyword>
<comment type="caution">
    <text evidence="2">The sequence shown here is derived from an EMBL/GenBank/DDBJ whole genome shotgun (WGS) entry which is preliminary data.</text>
</comment>
<sequence length="64" mass="7403">MSDISITLLLCLGGQFWLVRGAWRGFKRKYWEEPLQKYVDYLGVFIGIPLFVITVLGFLKSICC</sequence>
<dbReference type="RefSeq" id="WP_160203305.1">
    <property type="nucleotide sequence ID" value="NZ_QXWK01000060.1"/>
</dbReference>
<organism evidence="2 3">
    <name type="scientific">Anaerotruncus colihominis</name>
    <dbReference type="NCBI Taxonomy" id="169435"/>
    <lineage>
        <taxon>Bacteria</taxon>
        <taxon>Bacillati</taxon>
        <taxon>Bacillota</taxon>
        <taxon>Clostridia</taxon>
        <taxon>Eubacteriales</taxon>
        <taxon>Oscillospiraceae</taxon>
        <taxon>Anaerotruncus</taxon>
    </lineage>
</organism>
<accession>A0A845QPP0</accession>
<name>A0A845QPP0_9FIRM</name>
<dbReference type="EMBL" id="QXWK01000060">
    <property type="protein sequence ID" value="NBH63031.1"/>
    <property type="molecule type" value="Genomic_DNA"/>
</dbReference>
<protein>
    <submittedName>
        <fullName evidence="2">Uncharacterized protein</fullName>
    </submittedName>
</protein>
<evidence type="ECO:0000313" key="2">
    <source>
        <dbReference type="EMBL" id="NBH63031.1"/>
    </source>
</evidence>
<keyword evidence="1" id="KW-1133">Transmembrane helix</keyword>
<keyword evidence="3" id="KW-1185">Reference proteome</keyword>
<keyword evidence="1" id="KW-0812">Transmembrane</keyword>
<feature type="transmembrane region" description="Helical" evidence="1">
    <location>
        <begin position="41"/>
        <end position="59"/>
    </location>
</feature>
<reference evidence="2 3" key="1">
    <citation type="submission" date="2018-08" db="EMBL/GenBank/DDBJ databases">
        <title>Murine metabolic-syndrome-specific gut microbial biobank.</title>
        <authorList>
            <person name="Liu C."/>
        </authorList>
    </citation>
    <scope>NUCLEOTIDE SEQUENCE [LARGE SCALE GENOMIC DNA]</scope>
    <source>
        <strain evidence="2 3">28</strain>
    </source>
</reference>
<evidence type="ECO:0000256" key="1">
    <source>
        <dbReference type="SAM" id="Phobius"/>
    </source>
</evidence>
<evidence type="ECO:0000313" key="3">
    <source>
        <dbReference type="Proteomes" id="UP000446866"/>
    </source>
</evidence>
<proteinExistence type="predicted"/>